<dbReference type="EMBL" id="JBBMFL010000002">
    <property type="protein sequence ID" value="MEQ2543882.1"/>
    <property type="molecule type" value="Genomic_DNA"/>
</dbReference>
<protein>
    <recommendedName>
        <fullName evidence="4">DUF1080 domain-containing protein</fullName>
    </recommendedName>
</protein>
<dbReference type="RefSeq" id="WP_349093743.1">
    <property type="nucleotide sequence ID" value="NZ_JBBMFL010000002.1"/>
</dbReference>
<keyword evidence="3" id="KW-1185">Reference proteome</keyword>
<sequence>MKKLILCAVLFSASVSANAQGYKETFDSNSLEWTECAYKNGIGTAIIDKGVMTIKSKGEKKGLSAVLSATTGTAVKAGENTFFETHCYAPIDMMKPFEIQAKVNIKQLAEDRLVGLVFNYRDGGNFYAFSFNDDFVKFTRYEDNMIVGDIMQGIKWPGKRRSDMDWLLISDGQTLIFKIDGVSILTIRHMPLQYSGFGFYTFGNQELVVDEVEFRQ</sequence>
<feature type="signal peptide" evidence="1">
    <location>
        <begin position="1"/>
        <end position="19"/>
    </location>
</feature>
<gene>
    <name evidence="2" type="ORF">WMO46_02825</name>
</gene>
<evidence type="ECO:0000256" key="1">
    <source>
        <dbReference type="SAM" id="SignalP"/>
    </source>
</evidence>
<name>A0ABV1GUY1_9BACT</name>
<proteinExistence type="predicted"/>
<comment type="caution">
    <text evidence="2">The sequence shown here is derived from an EMBL/GenBank/DDBJ whole genome shotgun (WGS) entry which is preliminary data.</text>
</comment>
<evidence type="ECO:0000313" key="3">
    <source>
        <dbReference type="Proteomes" id="UP001460202"/>
    </source>
</evidence>
<organism evidence="2 3">
    <name type="scientific">Alistipes intestinihominis</name>
    <dbReference type="NCBI Taxonomy" id="3133172"/>
    <lineage>
        <taxon>Bacteria</taxon>
        <taxon>Pseudomonadati</taxon>
        <taxon>Bacteroidota</taxon>
        <taxon>Bacteroidia</taxon>
        <taxon>Bacteroidales</taxon>
        <taxon>Rikenellaceae</taxon>
        <taxon>Alistipes</taxon>
    </lineage>
</organism>
<accession>A0ABV1GUY1</accession>
<reference evidence="2 3" key="1">
    <citation type="submission" date="2024-03" db="EMBL/GenBank/DDBJ databases">
        <title>Human intestinal bacterial collection.</title>
        <authorList>
            <person name="Pauvert C."/>
            <person name="Hitch T.C.A."/>
            <person name="Clavel T."/>
        </authorList>
    </citation>
    <scope>NUCLEOTIDE SEQUENCE [LARGE SCALE GENOMIC DNA]</scope>
    <source>
        <strain evidence="2 3">CLA-KB-H122</strain>
    </source>
</reference>
<dbReference type="Gene3D" id="2.60.120.560">
    <property type="entry name" value="Exo-inulinase, domain 1"/>
    <property type="match status" value="1"/>
</dbReference>
<evidence type="ECO:0000313" key="2">
    <source>
        <dbReference type="EMBL" id="MEQ2543882.1"/>
    </source>
</evidence>
<feature type="chain" id="PRO_5045178052" description="DUF1080 domain-containing protein" evidence="1">
    <location>
        <begin position="20"/>
        <end position="216"/>
    </location>
</feature>
<evidence type="ECO:0008006" key="4">
    <source>
        <dbReference type="Google" id="ProtNLM"/>
    </source>
</evidence>
<dbReference type="Proteomes" id="UP001460202">
    <property type="component" value="Unassembled WGS sequence"/>
</dbReference>
<keyword evidence="1" id="KW-0732">Signal</keyword>